<evidence type="ECO:0000313" key="2">
    <source>
        <dbReference type="Proteomes" id="UP000722750"/>
    </source>
</evidence>
<accession>A0A941W532</accession>
<evidence type="ECO:0008006" key="3">
    <source>
        <dbReference type="Google" id="ProtNLM"/>
    </source>
</evidence>
<sequence length="68" mass="7857">MQNIHEEYLTDKGGNKKAVIVPISEWQQIKEDLEELDDIRAYDKAKSKPSEPVLFDEAVKKIRKGKTN</sequence>
<gene>
    <name evidence="1" type="ORF">MAG551_02759</name>
</gene>
<dbReference type="AlphaFoldDB" id="A0A941W532"/>
<dbReference type="InterPro" id="IPR049537">
    <property type="entry name" value="RelB-like"/>
</dbReference>
<name>A0A941W532_9BACT</name>
<dbReference type="Proteomes" id="UP000722750">
    <property type="component" value="Unassembled WGS sequence"/>
</dbReference>
<dbReference type="EMBL" id="JAANXD010000101">
    <property type="protein sequence ID" value="MBS1259684.1"/>
    <property type="molecule type" value="Genomic_DNA"/>
</dbReference>
<dbReference type="Pfam" id="PF18506">
    <property type="entry name" value="RelB-like"/>
    <property type="match status" value="1"/>
</dbReference>
<protein>
    <recommendedName>
        <fullName evidence="3">Antitoxin</fullName>
    </recommendedName>
</protein>
<proteinExistence type="predicted"/>
<evidence type="ECO:0000313" key="1">
    <source>
        <dbReference type="EMBL" id="MBS1259684.1"/>
    </source>
</evidence>
<comment type="caution">
    <text evidence="1">The sequence shown here is derived from an EMBL/GenBank/DDBJ whole genome shotgun (WGS) entry which is preliminary data.</text>
</comment>
<organism evidence="1 2">
    <name type="scientific">Candidatus Scalindua arabica</name>
    <dbReference type="NCBI Taxonomy" id="1127984"/>
    <lineage>
        <taxon>Bacteria</taxon>
        <taxon>Pseudomonadati</taxon>
        <taxon>Planctomycetota</taxon>
        <taxon>Candidatus Brocadiia</taxon>
        <taxon>Candidatus Brocadiales</taxon>
        <taxon>Candidatus Scalinduaceae</taxon>
        <taxon>Candidatus Scalindua</taxon>
    </lineage>
</organism>
<reference evidence="1" key="1">
    <citation type="journal article" date="2021" name="ISME J.">
        <title>Fine-scale metabolic discontinuity in a stratified prokaryote microbiome of a Red Sea deep halocline.</title>
        <authorList>
            <person name="Michoud G."/>
            <person name="Ngugi D.K."/>
            <person name="Barozzi A."/>
            <person name="Merlino G."/>
            <person name="Calleja M.L."/>
            <person name="Delgado-Huertas A."/>
            <person name="Moran X.A.G."/>
            <person name="Daffonchio D."/>
        </authorList>
    </citation>
    <scope>NUCLEOTIDE SEQUENCE</scope>
    <source>
        <strain evidence="1">SuakinDeep_MAG55_1</strain>
    </source>
</reference>